<sequence length="100" mass="10910">MPASITVLYPQGADFNLDYYLKSHMPLVSKTWTPEGLKSWKVVQLPEDQPYGIQAILEFESMDAFKAASTGESAKSVLGDIPNFCDKQPIFLTGPVVGSG</sequence>
<evidence type="ECO:0008006" key="4">
    <source>
        <dbReference type="Google" id="ProtNLM"/>
    </source>
</evidence>
<dbReference type="InterPro" id="IPR009799">
    <property type="entry name" value="EthD_dom"/>
</dbReference>
<evidence type="ECO:0000313" key="3">
    <source>
        <dbReference type="Proteomes" id="UP000243797"/>
    </source>
</evidence>
<dbReference type="PANTHER" id="PTHR40260">
    <property type="entry name" value="BLR8190 PROTEIN"/>
    <property type="match status" value="1"/>
</dbReference>
<dbReference type="GO" id="GO:0016491">
    <property type="term" value="F:oxidoreductase activity"/>
    <property type="evidence" value="ECO:0007669"/>
    <property type="project" value="InterPro"/>
</dbReference>
<dbReference type="EMBL" id="NKHZ01000032">
    <property type="protein sequence ID" value="PNS19231.1"/>
    <property type="molecule type" value="Genomic_DNA"/>
</dbReference>
<organism evidence="2 3">
    <name type="scientific">Sphaceloma murrayae</name>
    <dbReference type="NCBI Taxonomy" id="2082308"/>
    <lineage>
        <taxon>Eukaryota</taxon>
        <taxon>Fungi</taxon>
        <taxon>Dikarya</taxon>
        <taxon>Ascomycota</taxon>
        <taxon>Pezizomycotina</taxon>
        <taxon>Dothideomycetes</taxon>
        <taxon>Dothideomycetidae</taxon>
        <taxon>Myriangiales</taxon>
        <taxon>Elsinoaceae</taxon>
        <taxon>Sphaceloma</taxon>
    </lineage>
</organism>
<protein>
    <recommendedName>
        <fullName evidence="4">EthD domain-containing protein</fullName>
    </recommendedName>
</protein>
<dbReference type="OrthoDB" id="4892971at2759"/>
<reference evidence="2 3" key="1">
    <citation type="submission" date="2017-06" db="EMBL/GenBank/DDBJ databases">
        <title>Draft genome sequence of a variant of Elsinoe murrayae.</title>
        <authorList>
            <person name="Cheng Q."/>
        </authorList>
    </citation>
    <scope>NUCLEOTIDE SEQUENCE [LARGE SCALE GENOMIC DNA]</scope>
    <source>
        <strain evidence="2 3">CQ-2017a</strain>
    </source>
</reference>
<dbReference type="AlphaFoldDB" id="A0A2K1QVZ9"/>
<evidence type="ECO:0000256" key="1">
    <source>
        <dbReference type="ARBA" id="ARBA00005986"/>
    </source>
</evidence>
<dbReference type="Proteomes" id="UP000243797">
    <property type="component" value="Unassembled WGS sequence"/>
</dbReference>
<dbReference type="Gene3D" id="3.30.70.100">
    <property type="match status" value="1"/>
</dbReference>
<dbReference type="NCBIfam" id="TIGR02118">
    <property type="entry name" value="EthD family reductase"/>
    <property type="match status" value="1"/>
</dbReference>
<dbReference type="InParanoid" id="A0A2K1QVZ9"/>
<name>A0A2K1QVZ9_9PEZI</name>
<comment type="caution">
    <text evidence="2">The sequence shown here is derived from an EMBL/GenBank/DDBJ whole genome shotgun (WGS) entry which is preliminary data.</text>
</comment>
<gene>
    <name evidence="2" type="ORF">CAC42_2408</name>
</gene>
<dbReference type="PANTHER" id="PTHR40260:SF2">
    <property type="entry name" value="BLR8190 PROTEIN"/>
    <property type="match status" value="1"/>
</dbReference>
<proteinExistence type="inferred from homology"/>
<accession>A0A2K1QVZ9</accession>
<keyword evidence="3" id="KW-1185">Reference proteome</keyword>
<dbReference type="SUPFAM" id="SSF54909">
    <property type="entry name" value="Dimeric alpha+beta barrel"/>
    <property type="match status" value="1"/>
</dbReference>
<evidence type="ECO:0000313" key="2">
    <source>
        <dbReference type="EMBL" id="PNS19231.1"/>
    </source>
</evidence>
<dbReference type="STRING" id="2082308.A0A2K1QVZ9"/>
<dbReference type="InterPro" id="IPR011008">
    <property type="entry name" value="Dimeric_a/b-barrel"/>
</dbReference>
<comment type="similarity">
    <text evidence="1">Belongs to the tpcK family.</text>
</comment>